<dbReference type="Proteomes" id="UP000245202">
    <property type="component" value="Unassembled WGS sequence"/>
</dbReference>
<dbReference type="Gene3D" id="3.40.50.11780">
    <property type="match status" value="2"/>
</dbReference>
<sequence length="567" mass="60643">MAEYLSPGVYVEEFESGAKPLEGVSTSTAGFIGLAARGPVSGLPLLITSPADFARAFGSYLSESAFGTYRYLAYAVNQFFMNGGSRCYVMRVAPEDAKAASGGGEVLSVTAKNPGAWGNQIRLSFVPASKAKTQIYEELDGNRYRVKNASAFYPGDVVVFTDGASKQGNTVVSVHDGVIELASALSGDVTDTSLVPSKVIATSEFTLQVAYGTESETYEKASLNPEAPNYVEKLVGRSNLVDLSVVAASSADAPYALIAGSAGGESYSFALAGGSDGSASSLSPADFIGVDEGPGRRTGIQSFIDNDVVSIMAIPGVTDPNVQLSLVAHCESLGSRFAILDLPREATKVQDVLAHRDLFDSSYCALYNPWLQVFDPLDKRNIFIPPSGTIAGVYSRSDSTRGVQKAPANETLRGVVGLDVQYNNGEQDVLNPAGVNLIRAFTGQGIRVWGARTCSSNPIWKYINVRRLFIFLESSIKNGSNWVVFEPNTEQLWARVQRTIDAFLTRVWRDGALAGTSPSEAFYINIGRDTMTQDDIDSGRLICVIGVAPVKPAEFVVFRMTQKTGSE</sequence>
<dbReference type="PANTHER" id="PTHR35861">
    <property type="match status" value="1"/>
</dbReference>
<gene>
    <name evidence="4" type="ORF">PAT3040_01381</name>
</gene>
<dbReference type="InterPro" id="IPR020287">
    <property type="entry name" value="Tail_sheath_C"/>
</dbReference>
<organism evidence="4 5">
    <name type="scientific">Paenibacillus agaridevorans</name>
    <dbReference type="NCBI Taxonomy" id="171404"/>
    <lineage>
        <taxon>Bacteria</taxon>
        <taxon>Bacillati</taxon>
        <taxon>Bacillota</taxon>
        <taxon>Bacilli</taxon>
        <taxon>Bacillales</taxon>
        <taxon>Paenibacillaceae</taxon>
        <taxon>Paenibacillus</taxon>
    </lineage>
</organism>
<name>A0A2R5EJN0_9BACL</name>
<dbReference type="Pfam" id="PF04984">
    <property type="entry name" value="Phage_sheath_1"/>
    <property type="match status" value="1"/>
</dbReference>
<feature type="domain" description="Tail sheath protein C-terminal" evidence="3">
    <location>
        <begin position="455"/>
        <end position="562"/>
    </location>
</feature>
<dbReference type="AlphaFoldDB" id="A0A2R5EJN0"/>
<evidence type="ECO:0000256" key="1">
    <source>
        <dbReference type="ARBA" id="ARBA00008005"/>
    </source>
</evidence>
<feature type="domain" description="Tail sheath protein subtilisin-like" evidence="2">
    <location>
        <begin position="306"/>
        <end position="454"/>
    </location>
</feature>
<evidence type="ECO:0000259" key="3">
    <source>
        <dbReference type="Pfam" id="PF17482"/>
    </source>
</evidence>
<dbReference type="InterPro" id="IPR035089">
    <property type="entry name" value="Phage_sheath_subtilisin"/>
</dbReference>
<comment type="similarity">
    <text evidence="1">Belongs to the myoviridae tail sheath protein family.</text>
</comment>
<reference evidence="4 5" key="1">
    <citation type="submission" date="2017-08" db="EMBL/GenBank/DDBJ databases">
        <title>Substantial Increase in Enzyme Production by Combined Drug-Resistance Mutations in Paenibacillus agaridevorans.</title>
        <authorList>
            <person name="Tanaka Y."/>
            <person name="Funane K."/>
            <person name="Hosaka T."/>
            <person name="Shiwa Y."/>
            <person name="Fujita N."/>
            <person name="Miyazaki T."/>
            <person name="Yoshikawa H."/>
            <person name="Murakami K."/>
            <person name="Kasahara K."/>
            <person name="Inaoka T."/>
            <person name="Hiraga Y."/>
            <person name="Ochi K."/>
        </authorList>
    </citation>
    <scope>NUCLEOTIDE SEQUENCE [LARGE SCALE GENOMIC DNA]</scope>
    <source>
        <strain evidence="4 5">T-3040</strain>
    </source>
</reference>
<comment type="caution">
    <text evidence="4">The sequence shown here is derived from an EMBL/GenBank/DDBJ whole genome shotgun (WGS) entry which is preliminary data.</text>
</comment>
<evidence type="ECO:0000313" key="4">
    <source>
        <dbReference type="EMBL" id="GBG06840.1"/>
    </source>
</evidence>
<proteinExistence type="inferred from homology"/>
<dbReference type="RefSeq" id="WP_108991996.1">
    <property type="nucleotide sequence ID" value="NZ_BDQX01000054.1"/>
</dbReference>
<evidence type="ECO:0000259" key="2">
    <source>
        <dbReference type="Pfam" id="PF04984"/>
    </source>
</evidence>
<dbReference type="Pfam" id="PF17482">
    <property type="entry name" value="Phage_sheath_1C"/>
    <property type="match status" value="1"/>
</dbReference>
<evidence type="ECO:0000313" key="5">
    <source>
        <dbReference type="Proteomes" id="UP000245202"/>
    </source>
</evidence>
<dbReference type="PANTHER" id="PTHR35861:SF1">
    <property type="entry name" value="PHAGE TAIL SHEATH PROTEIN"/>
    <property type="match status" value="1"/>
</dbReference>
<keyword evidence="5" id="KW-1185">Reference proteome</keyword>
<protein>
    <submittedName>
        <fullName evidence="4">Phage tail protein</fullName>
    </submittedName>
</protein>
<dbReference type="EMBL" id="BDQX01000054">
    <property type="protein sequence ID" value="GBG06840.1"/>
    <property type="molecule type" value="Genomic_DNA"/>
</dbReference>
<accession>A0A2R5EJN0</accession>
<dbReference type="InterPro" id="IPR052042">
    <property type="entry name" value="Tail_sheath_structural"/>
</dbReference>